<evidence type="ECO:0000313" key="6">
    <source>
        <dbReference type="EMBL" id="PJJ75470.1"/>
    </source>
</evidence>
<evidence type="ECO:0000259" key="5">
    <source>
        <dbReference type="Pfam" id="PF02782"/>
    </source>
</evidence>
<gene>
    <name evidence="6" type="ORF">BXY57_1048</name>
</gene>
<keyword evidence="3 6" id="KW-0418">Kinase</keyword>
<comment type="similarity">
    <text evidence="1">Belongs to the FGGY kinase family.</text>
</comment>
<evidence type="ECO:0000259" key="4">
    <source>
        <dbReference type="Pfam" id="PF00370"/>
    </source>
</evidence>
<comment type="caution">
    <text evidence="6">The sequence shown here is derived from an EMBL/GenBank/DDBJ whole genome shotgun (WGS) entry which is preliminary data.</text>
</comment>
<dbReference type="PIRSF" id="PIRSF000538">
    <property type="entry name" value="GlpK"/>
    <property type="match status" value="1"/>
</dbReference>
<dbReference type="SUPFAM" id="SSF53067">
    <property type="entry name" value="Actin-like ATPase domain"/>
    <property type="match status" value="2"/>
</dbReference>
<evidence type="ECO:0000256" key="3">
    <source>
        <dbReference type="ARBA" id="ARBA00022777"/>
    </source>
</evidence>
<dbReference type="InterPro" id="IPR050406">
    <property type="entry name" value="FGGY_Carb_Kinase"/>
</dbReference>
<evidence type="ECO:0000256" key="1">
    <source>
        <dbReference type="ARBA" id="ARBA00009156"/>
    </source>
</evidence>
<dbReference type="GO" id="GO:0005975">
    <property type="term" value="P:carbohydrate metabolic process"/>
    <property type="evidence" value="ECO:0007669"/>
    <property type="project" value="InterPro"/>
</dbReference>
<dbReference type="Proteomes" id="UP000230000">
    <property type="component" value="Unassembled WGS sequence"/>
</dbReference>
<dbReference type="CDD" id="cd07809">
    <property type="entry name" value="ASKHA_NBD_FGGY_BaXK-like"/>
    <property type="match status" value="1"/>
</dbReference>
<dbReference type="OrthoDB" id="9805576at2"/>
<name>A0A2M9CU74_9BACT</name>
<dbReference type="PANTHER" id="PTHR43095">
    <property type="entry name" value="SUGAR KINASE"/>
    <property type="match status" value="1"/>
</dbReference>
<dbReference type="InterPro" id="IPR043129">
    <property type="entry name" value="ATPase_NBD"/>
</dbReference>
<dbReference type="InterPro" id="IPR018485">
    <property type="entry name" value="FGGY_C"/>
</dbReference>
<reference evidence="6 7" key="1">
    <citation type="submission" date="2017-11" db="EMBL/GenBank/DDBJ databases">
        <title>Genomic Encyclopedia of Archaeal and Bacterial Type Strains, Phase II (KMG-II): From Individual Species to Whole Genera.</title>
        <authorList>
            <person name="Goeker M."/>
        </authorList>
    </citation>
    <scope>NUCLEOTIDE SEQUENCE [LARGE SCALE GENOMIC DNA]</scope>
    <source>
        <strain evidence="6 7">DSM 27268</strain>
    </source>
</reference>
<protein>
    <submittedName>
        <fullName evidence="6">Xylulokinase</fullName>
    </submittedName>
</protein>
<accession>A0A2M9CU74</accession>
<dbReference type="EMBL" id="PGFG01000001">
    <property type="protein sequence ID" value="PJJ75470.1"/>
    <property type="molecule type" value="Genomic_DNA"/>
</dbReference>
<keyword evidence="7" id="KW-1185">Reference proteome</keyword>
<dbReference type="Gene3D" id="3.30.420.40">
    <property type="match status" value="2"/>
</dbReference>
<dbReference type="InterPro" id="IPR018484">
    <property type="entry name" value="FGGY_N"/>
</dbReference>
<organism evidence="6 7">
    <name type="scientific">Thermoflavifilum aggregans</name>
    <dbReference type="NCBI Taxonomy" id="454188"/>
    <lineage>
        <taxon>Bacteria</taxon>
        <taxon>Pseudomonadati</taxon>
        <taxon>Bacteroidota</taxon>
        <taxon>Chitinophagia</taxon>
        <taxon>Chitinophagales</taxon>
        <taxon>Chitinophagaceae</taxon>
        <taxon>Thermoflavifilum</taxon>
    </lineage>
</organism>
<dbReference type="AlphaFoldDB" id="A0A2M9CU74"/>
<evidence type="ECO:0000256" key="2">
    <source>
        <dbReference type="ARBA" id="ARBA00022679"/>
    </source>
</evidence>
<dbReference type="Pfam" id="PF00370">
    <property type="entry name" value="FGGY_N"/>
    <property type="match status" value="1"/>
</dbReference>
<evidence type="ECO:0000313" key="7">
    <source>
        <dbReference type="Proteomes" id="UP000230000"/>
    </source>
</evidence>
<sequence length="496" mass="55405">MAYLLGFDVGSSSVKASLVDAETGRCVASAFSPATEMPIQAPQPGWAEQDPERWWQELINATRRLQAKANLQEVKAIGISYQMHGLVCVDRHQRVLRPAIIWCDSRAVDIGRQAFEQLGELFCLQHLLNSPGNFTASKLRWVKIHEPHVYEQIQYILLPGDYIAMRLTGEPATTLTGLSEGIWWDYARQQVSEELLRHYEIDKQLLPPLVPVFGEQGRVTKQAAEQLQIPAGIPVSYRAGDQPNNAFSLKVLYPGEAAATAGTSAVIYSVTDRAAADERSRINTFIHVTHQPRQPRYGLLLCINGAGIFNGWLRKYFSNAGYEDMNRQAAQIEAGADGLLFFPFGNGAERVLENRLLQAHLMELDLNRHSSAHIFRAAQEGVVFALKYGYDILQQTGSAVQVIRAGMANMFLSPVFREVFTHTTGAVLELYETDGAQGAARAAGVGADLYASWEECFTGIHKVMELHPETTYQQRYAAIYEKWKNRLQQIVDLKAH</sequence>
<feature type="domain" description="Carbohydrate kinase FGGY C-terminal" evidence="5">
    <location>
        <begin position="257"/>
        <end position="405"/>
    </location>
</feature>
<dbReference type="InterPro" id="IPR000577">
    <property type="entry name" value="Carb_kinase_FGGY"/>
</dbReference>
<dbReference type="Pfam" id="PF02782">
    <property type="entry name" value="FGGY_C"/>
    <property type="match status" value="1"/>
</dbReference>
<proteinExistence type="inferred from homology"/>
<dbReference type="PANTHER" id="PTHR43095:SF5">
    <property type="entry name" value="XYLULOSE KINASE"/>
    <property type="match status" value="1"/>
</dbReference>
<dbReference type="RefSeq" id="WP_100314073.1">
    <property type="nucleotide sequence ID" value="NZ_PGFG01000001.1"/>
</dbReference>
<keyword evidence="2" id="KW-0808">Transferase</keyword>
<feature type="domain" description="Carbohydrate kinase FGGY N-terminal" evidence="4">
    <location>
        <begin position="3"/>
        <end position="246"/>
    </location>
</feature>
<dbReference type="GO" id="GO:0016301">
    <property type="term" value="F:kinase activity"/>
    <property type="evidence" value="ECO:0007669"/>
    <property type="project" value="UniProtKB-KW"/>
</dbReference>